<reference evidence="2" key="2">
    <citation type="submission" date="2021-04" db="EMBL/GenBank/DDBJ databases">
        <authorList>
            <person name="Gilroy R."/>
        </authorList>
    </citation>
    <scope>NUCLEOTIDE SEQUENCE</scope>
    <source>
        <strain evidence="2">ChiHjej9B8-13557</strain>
    </source>
</reference>
<keyword evidence="1" id="KW-0472">Membrane</keyword>
<proteinExistence type="predicted"/>
<feature type="transmembrane region" description="Helical" evidence="1">
    <location>
        <begin position="114"/>
        <end position="133"/>
    </location>
</feature>
<sequence length="134" mass="14124">MEASIRYPEHFAPVAEEEMVYLTGGSILNDVVDGVTDVVDGAVEVTNSALGALGTIATVVGVCVLGVSYIWGIQQANTWLDHNGDGNLFTILGRAVDDIGADMSKSISHFTRDLVAAGSVIVLWPLSIPLLIIL</sequence>
<dbReference type="Proteomes" id="UP000824211">
    <property type="component" value="Unassembled WGS sequence"/>
</dbReference>
<evidence type="ECO:0000256" key="1">
    <source>
        <dbReference type="SAM" id="Phobius"/>
    </source>
</evidence>
<name>A0A9D2MER0_9FIRM</name>
<gene>
    <name evidence="2" type="ORF">H9771_04105</name>
</gene>
<accession>A0A9D2MER0</accession>
<keyword evidence="1" id="KW-1133">Transmembrane helix</keyword>
<comment type="caution">
    <text evidence="2">The sequence shown here is derived from an EMBL/GenBank/DDBJ whole genome shotgun (WGS) entry which is preliminary data.</text>
</comment>
<protein>
    <submittedName>
        <fullName evidence="2">Uncharacterized protein</fullName>
    </submittedName>
</protein>
<dbReference type="AlphaFoldDB" id="A0A9D2MER0"/>
<dbReference type="EMBL" id="DWXX01000073">
    <property type="protein sequence ID" value="HJB58834.1"/>
    <property type="molecule type" value="Genomic_DNA"/>
</dbReference>
<evidence type="ECO:0000313" key="2">
    <source>
        <dbReference type="EMBL" id="HJB58834.1"/>
    </source>
</evidence>
<evidence type="ECO:0000313" key="3">
    <source>
        <dbReference type="Proteomes" id="UP000824211"/>
    </source>
</evidence>
<reference evidence="2" key="1">
    <citation type="journal article" date="2021" name="PeerJ">
        <title>Extensive microbial diversity within the chicken gut microbiome revealed by metagenomics and culture.</title>
        <authorList>
            <person name="Gilroy R."/>
            <person name="Ravi A."/>
            <person name="Getino M."/>
            <person name="Pursley I."/>
            <person name="Horton D.L."/>
            <person name="Alikhan N.F."/>
            <person name="Baker D."/>
            <person name="Gharbi K."/>
            <person name="Hall N."/>
            <person name="Watson M."/>
            <person name="Adriaenssens E.M."/>
            <person name="Foster-Nyarko E."/>
            <person name="Jarju S."/>
            <person name="Secka A."/>
            <person name="Antonio M."/>
            <person name="Oren A."/>
            <person name="Chaudhuri R.R."/>
            <person name="La Ragione R."/>
            <person name="Hildebrand F."/>
            <person name="Pallen M.J."/>
        </authorList>
    </citation>
    <scope>NUCLEOTIDE SEQUENCE</scope>
    <source>
        <strain evidence="2">ChiHjej9B8-13557</strain>
    </source>
</reference>
<keyword evidence="1" id="KW-0812">Transmembrane</keyword>
<feature type="transmembrane region" description="Helical" evidence="1">
    <location>
        <begin position="49"/>
        <end position="71"/>
    </location>
</feature>
<organism evidence="2 3">
    <name type="scientific">Candidatus Faecalibacterium faecipullorum</name>
    <dbReference type="NCBI Taxonomy" id="2838578"/>
    <lineage>
        <taxon>Bacteria</taxon>
        <taxon>Bacillati</taxon>
        <taxon>Bacillota</taxon>
        <taxon>Clostridia</taxon>
        <taxon>Eubacteriales</taxon>
        <taxon>Oscillospiraceae</taxon>
        <taxon>Faecalibacterium</taxon>
    </lineage>
</organism>